<evidence type="ECO:0000256" key="1">
    <source>
        <dbReference type="SAM" id="Phobius"/>
    </source>
</evidence>
<keyword evidence="3" id="KW-1185">Reference proteome</keyword>
<keyword evidence="1" id="KW-0812">Transmembrane</keyword>
<protein>
    <recommendedName>
        <fullName evidence="4">Secreted protein</fullName>
    </recommendedName>
</protein>
<sequence length="64" mass="7334">MSVTAVVLIGFLVLTVAGLSLALFFLMRHASRRVDRILSEELGHRGAHERYDEELRAWREAPRD</sequence>
<keyword evidence="1" id="KW-1133">Transmembrane helix</keyword>
<name>A0ABV6N2X8_9PSEU</name>
<evidence type="ECO:0000313" key="3">
    <source>
        <dbReference type="Proteomes" id="UP001589810"/>
    </source>
</evidence>
<evidence type="ECO:0008006" key="4">
    <source>
        <dbReference type="Google" id="ProtNLM"/>
    </source>
</evidence>
<keyword evidence="1" id="KW-0472">Membrane</keyword>
<dbReference type="EMBL" id="JBHLUD010000013">
    <property type="protein sequence ID" value="MFC0546898.1"/>
    <property type="molecule type" value="Genomic_DNA"/>
</dbReference>
<dbReference type="Proteomes" id="UP001589810">
    <property type="component" value="Unassembled WGS sequence"/>
</dbReference>
<accession>A0ABV6N2X8</accession>
<comment type="caution">
    <text evidence="2">The sequence shown here is derived from an EMBL/GenBank/DDBJ whole genome shotgun (WGS) entry which is preliminary data.</text>
</comment>
<reference evidence="2 3" key="1">
    <citation type="submission" date="2024-09" db="EMBL/GenBank/DDBJ databases">
        <authorList>
            <person name="Sun Q."/>
            <person name="Mori K."/>
        </authorList>
    </citation>
    <scope>NUCLEOTIDE SEQUENCE [LARGE SCALE GENOMIC DNA]</scope>
    <source>
        <strain evidence="2 3">TBRC 1432</strain>
    </source>
</reference>
<evidence type="ECO:0000313" key="2">
    <source>
        <dbReference type="EMBL" id="MFC0546898.1"/>
    </source>
</evidence>
<gene>
    <name evidence="2" type="ORF">ACFFH7_35685</name>
</gene>
<proteinExistence type="predicted"/>
<dbReference type="RefSeq" id="WP_273937136.1">
    <property type="nucleotide sequence ID" value="NZ_CP097263.1"/>
</dbReference>
<feature type="transmembrane region" description="Helical" evidence="1">
    <location>
        <begin position="6"/>
        <end position="26"/>
    </location>
</feature>
<organism evidence="2 3">
    <name type="scientific">Kutzneria chonburiensis</name>
    <dbReference type="NCBI Taxonomy" id="1483604"/>
    <lineage>
        <taxon>Bacteria</taxon>
        <taxon>Bacillati</taxon>
        <taxon>Actinomycetota</taxon>
        <taxon>Actinomycetes</taxon>
        <taxon>Pseudonocardiales</taxon>
        <taxon>Pseudonocardiaceae</taxon>
        <taxon>Kutzneria</taxon>
    </lineage>
</organism>